<name>A0A0M7AW32_9HYPH</name>
<dbReference type="RefSeq" id="WP_144436122.1">
    <property type="nucleotide sequence ID" value="NZ_CANKXR010000006.1"/>
</dbReference>
<gene>
    <name evidence="1" type="ORF">LA5096_01747</name>
</gene>
<organism evidence="1 2">
    <name type="scientific">Roseibium album</name>
    <dbReference type="NCBI Taxonomy" id="311410"/>
    <lineage>
        <taxon>Bacteria</taxon>
        <taxon>Pseudomonadati</taxon>
        <taxon>Pseudomonadota</taxon>
        <taxon>Alphaproteobacteria</taxon>
        <taxon>Hyphomicrobiales</taxon>
        <taxon>Stappiaceae</taxon>
        <taxon>Roseibium</taxon>
    </lineage>
</organism>
<dbReference type="OrthoDB" id="1348340at2"/>
<dbReference type="EMBL" id="CXWC01000003">
    <property type="protein sequence ID" value="CTQ68280.1"/>
    <property type="molecule type" value="Genomic_DNA"/>
</dbReference>
<sequence>MTTYTLDISIDSTGLEQIRGETISIAKTVTASMVGGNLATAWISFEPAQHITVTWTEDYYLYASTSEAKGGATIDMTSYTDSAIQSGQLYTYGTASTFSSAPADTGTAFETKNFQESPKPWTMGLAQEATVAGKTTMSALNAVRVPYNQHASFTAIENISIWVSSIQNNGVVLSQIADTALAVQLTSQKPTALLGFDDALNEFTFTSFG</sequence>
<accession>A0A0M7AW32</accession>
<dbReference type="Proteomes" id="UP000049983">
    <property type="component" value="Unassembled WGS sequence"/>
</dbReference>
<dbReference type="GeneID" id="97669160"/>
<reference evidence="2" key="1">
    <citation type="submission" date="2015-07" db="EMBL/GenBank/DDBJ databases">
        <authorList>
            <person name="Rodrigo-Torres Lidia"/>
            <person name="Arahal R.David."/>
        </authorList>
    </citation>
    <scope>NUCLEOTIDE SEQUENCE [LARGE SCALE GENOMIC DNA]</scope>
    <source>
        <strain evidence="2">CECT 5096</strain>
    </source>
</reference>
<proteinExistence type="predicted"/>
<dbReference type="AlphaFoldDB" id="A0A0M7AW32"/>
<keyword evidence="2" id="KW-1185">Reference proteome</keyword>
<protein>
    <submittedName>
        <fullName evidence="1">Uncharacterized protein</fullName>
    </submittedName>
</protein>
<dbReference type="STRING" id="311410.LA5095_04768"/>
<evidence type="ECO:0000313" key="1">
    <source>
        <dbReference type="EMBL" id="CTQ68280.1"/>
    </source>
</evidence>
<evidence type="ECO:0000313" key="2">
    <source>
        <dbReference type="Proteomes" id="UP000049983"/>
    </source>
</evidence>